<keyword evidence="5" id="KW-1185">Reference proteome</keyword>
<gene>
    <name evidence="4" type="ORF">WAK64_07895</name>
</gene>
<reference evidence="4 5" key="1">
    <citation type="journal article" date="2018" name="J. Microbiol.">
        <title>Bacillus spongiae sp. nov., isolated from sponge of Jeju Island.</title>
        <authorList>
            <person name="Lee G.E."/>
            <person name="Im W.T."/>
            <person name="Park J.S."/>
        </authorList>
    </citation>
    <scope>NUCLEOTIDE SEQUENCE [LARGE SCALE GENOMIC DNA]</scope>
    <source>
        <strain evidence="4 5">135PIL107-10</strain>
    </source>
</reference>
<evidence type="ECO:0000313" key="5">
    <source>
        <dbReference type="Proteomes" id="UP001312865"/>
    </source>
</evidence>
<dbReference type="InterPro" id="IPR036069">
    <property type="entry name" value="DUF34/NIF3_sf"/>
</dbReference>
<proteinExistence type="inferred from homology"/>
<organism evidence="4 5">
    <name type="scientific">Bacillus spongiae</name>
    <dbReference type="NCBI Taxonomy" id="2683610"/>
    <lineage>
        <taxon>Bacteria</taxon>
        <taxon>Bacillati</taxon>
        <taxon>Bacillota</taxon>
        <taxon>Bacilli</taxon>
        <taxon>Bacillales</taxon>
        <taxon>Bacillaceae</taxon>
        <taxon>Bacillus</taxon>
    </lineage>
</organism>
<dbReference type="RefSeq" id="WP_336586417.1">
    <property type="nucleotide sequence ID" value="NZ_JBBAXC010000005.1"/>
</dbReference>
<dbReference type="Gene3D" id="3.40.1390.30">
    <property type="entry name" value="NIF3 (NGG1p interacting factor 3)-like"/>
    <property type="match status" value="1"/>
</dbReference>
<dbReference type="PANTHER" id="PTHR13799">
    <property type="entry name" value="NGG1 INTERACTING FACTOR 3"/>
    <property type="match status" value="1"/>
</dbReference>
<comment type="caution">
    <text evidence="4">The sequence shown here is derived from an EMBL/GenBank/DDBJ whole genome shotgun (WGS) entry which is preliminary data.</text>
</comment>
<name>A0ABU8HCH0_9BACI</name>
<evidence type="ECO:0000256" key="2">
    <source>
        <dbReference type="ARBA" id="ARBA00022112"/>
    </source>
</evidence>
<dbReference type="SUPFAM" id="SSF102705">
    <property type="entry name" value="NIF3 (NGG1p interacting factor 3)-like"/>
    <property type="match status" value="1"/>
</dbReference>
<dbReference type="PANTHER" id="PTHR13799:SF14">
    <property type="entry name" value="GTP CYCLOHYDROLASE 1 TYPE 2 HOMOLOG"/>
    <property type="match status" value="1"/>
</dbReference>
<dbReference type="EMBL" id="JBBAXC010000005">
    <property type="protein sequence ID" value="MEI5906977.1"/>
    <property type="molecule type" value="Genomic_DNA"/>
</dbReference>
<dbReference type="InterPro" id="IPR002678">
    <property type="entry name" value="DUF34/NIF3"/>
</dbReference>
<comment type="similarity">
    <text evidence="1">Belongs to the GTP cyclohydrolase I type 2/NIF3 family.</text>
</comment>
<dbReference type="Pfam" id="PF01784">
    <property type="entry name" value="DUF34_NIF3"/>
    <property type="match status" value="1"/>
</dbReference>
<accession>A0ABU8HCH0</accession>
<evidence type="ECO:0000313" key="4">
    <source>
        <dbReference type="EMBL" id="MEI5906977.1"/>
    </source>
</evidence>
<dbReference type="Proteomes" id="UP001312865">
    <property type="component" value="Unassembled WGS sequence"/>
</dbReference>
<sequence>MERLKDVVESLNKEFSVESFGKDPAFSRFIPEVYQHEPDWKSFFEPMFTQFYNGLMIKGEATIRNVFLAVFPTTHVLEKFIHKSEPGDLLFMHHPLVMECGDPLGKWGRGFVPIEHHFLHQIAEKGLSIYTCHAPLDYHPTLSTSLAIAEQLGLENREGFIHDDKHGNLGIIGNCQSTNTELLIAKLKAIFNTPYVDFEGCHQSDIKKIAVVAGCGDKVKWMKEVEERGVDAYVTGEIHCHIDNEYGRMRYQEMKNYVKTTSMSLIGVSHSASEYLVKETLMSEWFRSHFDVNLVMIPQEKWWL</sequence>
<protein>
    <recommendedName>
        <fullName evidence="2">GTP cyclohydrolase 1 type 2 homolog</fullName>
    </recommendedName>
</protein>
<keyword evidence="3" id="KW-0479">Metal-binding</keyword>
<evidence type="ECO:0000256" key="1">
    <source>
        <dbReference type="ARBA" id="ARBA00006964"/>
    </source>
</evidence>
<evidence type="ECO:0000256" key="3">
    <source>
        <dbReference type="ARBA" id="ARBA00022723"/>
    </source>
</evidence>